<keyword evidence="7 9" id="KW-0472">Membrane</keyword>
<comment type="similarity">
    <text evidence="2">Belongs to the Ca(2+):cation antiporter (CaCA) (TC 2.A.19) family.</text>
</comment>
<evidence type="ECO:0000256" key="5">
    <source>
        <dbReference type="ARBA" id="ARBA00022989"/>
    </source>
</evidence>
<evidence type="ECO:0000256" key="1">
    <source>
        <dbReference type="ARBA" id="ARBA00004127"/>
    </source>
</evidence>
<evidence type="ECO:0000256" key="6">
    <source>
        <dbReference type="ARBA" id="ARBA00023065"/>
    </source>
</evidence>
<organism evidence="11 12">
    <name type="scientific">Crepidotus variabilis</name>
    <dbReference type="NCBI Taxonomy" id="179855"/>
    <lineage>
        <taxon>Eukaryota</taxon>
        <taxon>Fungi</taxon>
        <taxon>Dikarya</taxon>
        <taxon>Basidiomycota</taxon>
        <taxon>Agaricomycotina</taxon>
        <taxon>Agaricomycetes</taxon>
        <taxon>Agaricomycetidae</taxon>
        <taxon>Agaricales</taxon>
        <taxon>Agaricineae</taxon>
        <taxon>Crepidotaceae</taxon>
        <taxon>Crepidotus</taxon>
    </lineage>
</organism>
<keyword evidence="6" id="KW-0406">Ion transport</keyword>
<keyword evidence="3" id="KW-0813">Transport</keyword>
<dbReference type="PANTHER" id="PTHR31503:SF20">
    <property type="entry name" value="CA(2+)_H(+) EXCHANGER, PUTATIVE (EUROFUNG)-RELATED"/>
    <property type="match status" value="1"/>
</dbReference>
<dbReference type="Pfam" id="PF01699">
    <property type="entry name" value="Na_Ca_ex"/>
    <property type="match status" value="2"/>
</dbReference>
<sequence>MAHEERRQPDPVSPGGRSTSTTRHQIAELLRLKDNKERLISFWDQFNRKGREKVGVLKSLRNLALCSWLNIFLILIPLSWLAHFEQEKSAWGHQIVFIISLFAIIPLEHSFEYGGDQMRCYLGKDLGDIVVITLNNAVEATLGVILLVKCELILLKSTIIGVVILHLLLIPGVSFAMGGARIIQQDLHPHLTQLNHSMLTIGVLSLLLPFAFFTAVNSSFHPAGADLVSPINDAVRDKILDLSRGLAVLLLIVYICSRIYLHNPPGDELLLLYAAPNAPAALKQEAEKYKEKDPELNQWVCIIMLLVSLGLMATTAEWLVKSIEPVRENGDISEIWFGLILLPLVSFAADGVLAVGFFVRRLLRHFFKEPVPPTTLAHAEAIDLSIQFILFWMPLYVLIGWGTGKPLTLLFDMFEVALLIGSCFLVNYVTADSKTNWAEGSVLVIFYVMIGLCAWYYEGQAEVSVMSTCGTVAAAITSFIGNGGGDMSGVPGVAHLTHGAHH</sequence>
<evidence type="ECO:0000256" key="3">
    <source>
        <dbReference type="ARBA" id="ARBA00022448"/>
    </source>
</evidence>
<dbReference type="PANTHER" id="PTHR31503">
    <property type="entry name" value="VACUOLAR CALCIUM ION TRANSPORTER"/>
    <property type="match status" value="1"/>
</dbReference>
<dbReference type="GO" id="GO:0012505">
    <property type="term" value="C:endomembrane system"/>
    <property type="evidence" value="ECO:0007669"/>
    <property type="project" value="UniProtKB-SubCell"/>
</dbReference>
<feature type="transmembrane region" description="Helical" evidence="9">
    <location>
        <begin position="335"/>
        <end position="360"/>
    </location>
</feature>
<protein>
    <recommendedName>
        <fullName evidence="10">Sodium/calcium exchanger membrane region domain-containing protein</fullName>
    </recommendedName>
</protein>
<dbReference type="AlphaFoldDB" id="A0A9P6JVY4"/>
<feature type="region of interest" description="Disordered" evidence="8">
    <location>
        <begin position="1"/>
        <end position="21"/>
    </location>
</feature>
<comment type="caution">
    <text evidence="11">The sequence shown here is derived from an EMBL/GenBank/DDBJ whole genome shotgun (WGS) entry which is preliminary data.</text>
</comment>
<dbReference type="InterPro" id="IPR004837">
    <property type="entry name" value="NaCa_Exmemb"/>
</dbReference>
<proteinExistence type="inferred from homology"/>
<name>A0A9P6JVY4_9AGAR</name>
<feature type="transmembrane region" description="Helical" evidence="9">
    <location>
        <begin position="407"/>
        <end position="430"/>
    </location>
</feature>
<dbReference type="GO" id="GO:0000329">
    <property type="term" value="C:fungal-type vacuole membrane"/>
    <property type="evidence" value="ECO:0007669"/>
    <property type="project" value="TreeGrafter"/>
</dbReference>
<comment type="subcellular location">
    <subcellularLocation>
        <location evidence="1">Endomembrane system</location>
        <topology evidence="1">Multi-pass membrane protein</topology>
    </subcellularLocation>
</comment>
<feature type="transmembrane region" description="Helical" evidence="9">
    <location>
        <begin position="90"/>
        <end position="108"/>
    </location>
</feature>
<feature type="transmembrane region" description="Helical" evidence="9">
    <location>
        <begin position="63"/>
        <end position="84"/>
    </location>
</feature>
<feature type="transmembrane region" description="Helical" evidence="9">
    <location>
        <begin position="381"/>
        <end position="401"/>
    </location>
</feature>
<dbReference type="GO" id="GO:0006874">
    <property type="term" value="P:intracellular calcium ion homeostasis"/>
    <property type="evidence" value="ECO:0007669"/>
    <property type="project" value="TreeGrafter"/>
</dbReference>
<evidence type="ECO:0000313" key="11">
    <source>
        <dbReference type="EMBL" id="KAF9534976.1"/>
    </source>
</evidence>
<dbReference type="InterPro" id="IPR044880">
    <property type="entry name" value="NCX_ion-bd_dom_sf"/>
</dbReference>
<gene>
    <name evidence="11" type="ORF">CPB83DRAFT_803369</name>
</gene>
<dbReference type="Gene3D" id="1.20.1420.30">
    <property type="entry name" value="NCX, central ion-binding region"/>
    <property type="match status" value="1"/>
</dbReference>
<evidence type="ECO:0000256" key="8">
    <source>
        <dbReference type="SAM" id="MobiDB-lite"/>
    </source>
</evidence>
<evidence type="ECO:0000256" key="7">
    <source>
        <dbReference type="ARBA" id="ARBA00023136"/>
    </source>
</evidence>
<evidence type="ECO:0000256" key="9">
    <source>
        <dbReference type="SAM" id="Phobius"/>
    </source>
</evidence>
<reference evidence="11" key="1">
    <citation type="submission" date="2020-11" db="EMBL/GenBank/DDBJ databases">
        <authorList>
            <consortium name="DOE Joint Genome Institute"/>
            <person name="Ahrendt S."/>
            <person name="Riley R."/>
            <person name="Andreopoulos W."/>
            <person name="Labutti K."/>
            <person name="Pangilinan J."/>
            <person name="Ruiz-Duenas F.J."/>
            <person name="Barrasa J.M."/>
            <person name="Sanchez-Garcia M."/>
            <person name="Camarero S."/>
            <person name="Miyauchi S."/>
            <person name="Serrano A."/>
            <person name="Linde D."/>
            <person name="Babiker R."/>
            <person name="Drula E."/>
            <person name="Ayuso-Fernandez I."/>
            <person name="Pacheco R."/>
            <person name="Padilla G."/>
            <person name="Ferreira P."/>
            <person name="Barriuso J."/>
            <person name="Kellner H."/>
            <person name="Castanera R."/>
            <person name="Alfaro M."/>
            <person name="Ramirez L."/>
            <person name="Pisabarro A.G."/>
            <person name="Kuo A."/>
            <person name="Tritt A."/>
            <person name="Lipzen A."/>
            <person name="He G."/>
            <person name="Yan M."/>
            <person name="Ng V."/>
            <person name="Cullen D."/>
            <person name="Martin F."/>
            <person name="Rosso M.-N."/>
            <person name="Henrissat B."/>
            <person name="Hibbett D."/>
            <person name="Martinez A.T."/>
            <person name="Grigoriev I.V."/>
        </authorList>
    </citation>
    <scope>NUCLEOTIDE SEQUENCE</scope>
    <source>
        <strain evidence="11">CBS 506.95</strain>
    </source>
</reference>
<feature type="transmembrane region" description="Helical" evidence="9">
    <location>
        <begin position="296"/>
        <end position="315"/>
    </location>
</feature>
<dbReference type="OrthoDB" id="1699231at2759"/>
<feature type="transmembrane region" description="Helical" evidence="9">
    <location>
        <begin position="154"/>
        <end position="177"/>
    </location>
</feature>
<feature type="transmembrane region" description="Helical" evidence="9">
    <location>
        <begin position="198"/>
        <end position="220"/>
    </location>
</feature>
<feature type="domain" description="Sodium/calcium exchanger membrane region" evidence="10">
    <location>
        <begin position="95"/>
        <end position="257"/>
    </location>
</feature>
<accession>A0A9P6JVY4</accession>
<evidence type="ECO:0000256" key="4">
    <source>
        <dbReference type="ARBA" id="ARBA00022692"/>
    </source>
</evidence>
<evidence type="ECO:0000313" key="12">
    <source>
        <dbReference type="Proteomes" id="UP000807306"/>
    </source>
</evidence>
<dbReference type="GO" id="GO:0015369">
    <property type="term" value="F:calcium:proton antiporter activity"/>
    <property type="evidence" value="ECO:0007669"/>
    <property type="project" value="TreeGrafter"/>
</dbReference>
<keyword evidence="5 9" id="KW-1133">Transmembrane helix</keyword>
<feature type="domain" description="Sodium/calcium exchanger membrane region" evidence="10">
    <location>
        <begin position="302"/>
        <end position="450"/>
    </location>
</feature>
<evidence type="ECO:0000256" key="2">
    <source>
        <dbReference type="ARBA" id="ARBA00008170"/>
    </source>
</evidence>
<keyword evidence="4 9" id="KW-0812">Transmembrane</keyword>
<dbReference type="EMBL" id="MU157825">
    <property type="protein sequence ID" value="KAF9534976.1"/>
    <property type="molecule type" value="Genomic_DNA"/>
</dbReference>
<dbReference type="Proteomes" id="UP000807306">
    <property type="component" value="Unassembled WGS sequence"/>
</dbReference>
<dbReference type="InterPro" id="IPR004713">
    <property type="entry name" value="CaH_exchang"/>
</dbReference>
<feature type="transmembrane region" description="Helical" evidence="9">
    <location>
        <begin position="129"/>
        <end position="148"/>
    </location>
</feature>
<keyword evidence="12" id="KW-1185">Reference proteome</keyword>
<feature type="transmembrane region" description="Helical" evidence="9">
    <location>
        <begin position="437"/>
        <end position="457"/>
    </location>
</feature>
<evidence type="ECO:0000259" key="10">
    <source>
        <dbReference type="Pfam" id="PF01699"/>
    </source>
</evidence>